<name>A0ABV0Y8E2_9TELE</name>
<dbReference type="InterPro" id="IPR012337">
    <property type="entry name" value="RNaseH-like_sf"/>
</dbReference>
<organism evidence="2 3">
    <name type="scientific">Ameca splendens</name>
    <dbReference type="NCBI Taxonomy" id="208324"/>
    <lineage>
        <taxon>Eukaryota</taxon>
        <taxon>Metazoa</taxon>
        <taxon>Chordata</taxon>
        <taxon>Craniata</taxon>
        <taxon>Vertebrata</taxon>
        <taxon>Euteleostomi</taxon>
        <taxon>Actinopterygii</taxon>
        <taxon>Neopterygii</taxon>
        <taxon>Teleostei</taxon>
        <taxon>Neoteleostei</taxon>
        <taxon>Acanthomorphata</taxon>
        <taxon>Ovalentaria</taxon>
        <taxon>Atherinomorphae</taxon>
        <taxon>Cyprinodontiformes</taxon>
        <taxon>Goodeidae</taxon>
        <taxon>Ameca</taxon>
    </lineage>
</organism>
<evidence type="ECO:0000313" key="3">
    <source>
        <dbReference type="Proteomes" id="UP001469553"/>
    </source>
</evidence>
<feature type="region of interest" description="Disordered" evidence="1">
    <location>
        <begin position="82"/>
        <end position="144"/>
    </location>
</feature>
<evidence type="ECO:0000313" key="2">
    <source>
        <dbReference type="EMBL" id="MEQ2290063.1"/>
    </source>
</evidence>
<gene>
    <name evidence="2" type="ORF">AMECASPLE_039510</name>
</gene>
<feature type="compositionally biased region" description="Polar residues" evidence="1">
    <location>
        <begin position="115"/>
        <end position="128"/>
    </location>
</feature>
<dbReference type="EMBL" id="JAHRIP010027220">
    <property type="protein sequence ID" value="MEQ2290063.1"/>
    <property type="molecule type" value="Genomic_DNA"/>
</dbReference>
<dbReference type="Proteomes" id="UP001469553">
    <property type="component" value="Unassembled WGS sequence"/>
</dbReference>
<proteinExistence type="predicted"/>
<dbReference type="SUPFAM" id="SSF53098">
    <property type="entry name" value="Ribonuclease H-like"/>
    <property type="match status" value="1"/>
</dbReference>
<comment type="caution">
    <text evidence="2">The sequence shown here is derived from an EMBL/GenBank/DDBJ whole genome shotgun (WGS) entry which is preliminary data.</text>
</comment>
<reference evidence="2 3" key="1">
    <citation type="submission" date="2021-06" db="EMBL/GenBank/DDBJ databases">
        <authorList>
            <person name="Palmer J.M."/>
        </authorList>
    </citation>
    <scope>NUCLEOTIDE SEQUENCE [LARGE SCALE GENOMIC DNA]</scope>
    <source>
        <strain evidence="2 3">AS_MEX2019</strain>
        <tissue evidence="2">Muscle</tissue>
    </source>
</reference>
<sequence>MHPFTSIFKEAEDDTELTKTITTTVMGYLKEKYKDPDMDDLLDMACLVDPSFKLQYTPEEKEYIKERAVLEMLKGERAVMVRDEESREEANGDAFAAGPPAKETKRSLASFFSKRPTTSNTEGLSEQQATERELGNYLLSPGAENDSNPLDWWKVYCWKPWSGKTKGYEPEDV</sequence>
<evidence type="ECO:0000256" key="1">
    <source>
        <dbReference type="SAM" id="MobiDB-lite"/>
    </source>
</evidence>
<protein>
    <submittedName>
        <fullName evidence="2">Uncharacterized protein</fullName>
    </submittedName>
</protein>
<accession>A0ABV0Y8E2</accession>
<keyword evidence="3" id="KW-1185">Reference proteome</keyword>